<dbReference type="Proteomes" id="UP001347796">
    <property type="component" value="Unassembled WGS sequence"/>
</dbReference>
<reference evidence="4 5" key="1">
    <citation type="submission" date="2024-01" db="EMBL/GenBank/DDBJ databases">
        <title>The genome of the rayed Mediterranean limpet Patella caerulea (Linnaeus, 1758).</title>
        <authorList>
            <person name="Anh-Thu Weber A."/>
            <person name="Halstead-Nussloch G."/>
        </authorList>
    </citation>
    <scope>NUCLEOTIDE SEQUENCE [LARGE SCALE GENOMIC DNA]</scope>
    <source>
        <strain evidence="4">AATW-2023a</strain>
        <tissue evidence="4">Whole specimen</tissue>
    </source>
</reference>
<sequence length="273" mass="31429">MSLNTRGATKKPPTKRGRENSSQSEGDISINIEDAPELKSKLTEMKNCMLTKEDLKSIVSDITSSFLQTFREEFSSIQEKLDQTLKDNVNLKEENKKLTLELAEIRSINEHEKLRTDEAIRMANYNEQYSRKNNIRVLGLQNDSDLDNKQAFIQSIQRCVDISIKSEEIQAIHPLPARDRNKPVITLVKLSNTDIKRKIMMKKNQLSEKGITCHDDITKKNLTLMNRAKDTDICEKAWYFNGQIYAKAVNKVKVKIDLYDDIQHKLSAAQNKK</sequence>
<gene>
    <name evidence="4" type="ORF">SNE40_002024</name>
    <name evidence="3" type="ORF">SNE40_006806</name>
</gene>
<organism evidence="4 5">
    <name type="scientific">Patella caerulea</name>
    <name type="common">Rayed Mediterranean limpet</name>
    <dbReference type="NCBI Taxonomy" id="87958"/>
    <lineage>
        <taxon>Eukaryota</taxon>
        <taxon>Metazoa</taxon>
        <taxon>Spiralia</taxon>
        <taxon>Lophotrochozoa</taxon>
        <taxon>Mollusca</taxon>
        <taxon>Gastropoda</taxon>
        <taxon>Patellogastropoda</taxon>
        <taxon>Patelloidea</taxon>
        <taxon>Patellidae</taxon>
        <taxon>Patella</taxon>
    </lineage>
</organism>
<evidence type="ECO:0000256" key="2">
    <source>
        <dbReference type="SAM" id="MobiDB-lite"/>
    </source>
</evidence>
<keyword evidence="5" id="KW-1185">Reference proteome</keyword>
<dbReference type="EMBL" id="JAZGQO010000002">
    <property type="protein sequence ID" value="KAK6190089.1"/>
    <property type="molecule type" value="Genomic_DNA"/>
</dbReference>
<comment type="caution">
    <text evidence="4">The sequence shown here is derived from an EMBL/GenBank/DDBJ whole genome shotgun (WGS) entry which is preliminary data.</text>
</comment>
<evidence type="ECO:0000256" key="1">
    <source>
        <dbReference type="SAM" id="Coils"/>
    </source>
</evidence>
<proteinExistence type="predicted"/>
<dbReference type="EMBL" id="JAZGQO010000006">
    <property type="protein sequence ID" value="KAK6184308.1"/>
    <property type="molecule type" value="Genomic_DNA"/>
</dbReference>
<evidence type="ECO:0000313" key="4">
    <source>
        <dbReference type="EMBL" id="KAK6190089.1"/>
    </source>
</evidence>
<feature type="coiled-coil region" evidence="1">
    <location>
        <begin position="74"/>
        <end position="108"/>
    </location>
</feature>
<feature type="region of interest" description="Disordered" evidence="2">
    <location>
        <begin position="1"/>
        <end position="28"/>
    </location>
</feature>
<evidence type="ECO:0000313" key="3">
    <source>
        <dbReference type="EMBL" id="KAK6184308.1"/>
    </source>
</evidence>
<accession>A0AAN8KCF2</accession>
<evidence type="ECO:0000313" key="5">
    <source>
        <dbReference type="Proteomes" id="UP001347796"/>
    </source>
</evidence>
<keyword evidence="1" id="KW-0175">Coiled coil</keyword>
<name>A0AAN8KCF2_PATCE</name>
<protein>
    <submittedName>
        <fullName evidence="4">Uncharacterized protein</fullName>
    </submittedName>
</protein>
<dbReference type="AlphaFoldDB" id="A0AAN8KCF2"/>